<dbReference type="InterPro" id="IPR037522">
    <property type="entry name" value="HD_GYP_dom"/>
</dbReference>
<dbReference type="PROSITE" id="PS51832">
    <property type="entry name" value="HD_GYP"/>
    <property type="match status" value="1"/>
</dbReference>
<evidence type="ECO:0000313" key="2">
    <source>
        <dbReference type="EMBL" id="RFT16201.1"/>
    </source>
</evidence>
<dbReference type="CDD" id="cd00077">
    <property type="entry name" value="HDc"/>
    <property type="match status" value="1"/>
</dbReference>
<reference evidence="2 3" key="1">
    <citation type="submission" date="2018-08" db="EMBL/GenBank/DDBJ databases">
        <title>Genome analysis of the thermophilic bacterium of the candidate phylum Aminicenantes from deep subsurface aquifer revealed its physiology and ecological role.</title>
        <authorList>
            <person name="Kadnikov V.V."/>
            <person name="Mardanov A.V."/>
            <person name="Beletsky A.V."/>
            <person name="Karnachuk O.V."/>
            <person name="Ravin N.V."/>
        </authorList>
    </citation>
    <scope>NUCLEOTIDE SEQUENCE [LARGE SCALE GENOMIC DNA]</scope>
    <source>
        <strain evidence="2">BY38</strain>
    </source>
</reference>
<dbReference type="SUPFAM" id="SSF109604">
    <property type="entry name" value="HD-domain/PDEase-like"/>
    <property type="match status" value="1"/>
</dbReference>
<dbReference type="InterPro" id="IPR003607">
    <property type="entry name" value="HD/PDEase_dom"/>
</dbReference>
<dbReference type="Pfam" id="PF13487">
    <property type="entry name" value="HD_5"/>
    <property type="match status" value="1"/>
</dbReference>
<protein>
    <submittedName>
        <fullName evidence="2">HD-hydrolase domain</fullName>
    </submittedName>
</protein>
<organism evidence="2 3">
    <name type="scientific">Candidatus Saccharicenans subterraneus</name>
    <dbReference type="NCBI Taxonomy" id="2508984"/>
    <lineage>
        <taxon>Bacteria</taxon>
        <taxon>Candidatus Aminicenantota</taxon>
        <taxon>Candidatus Aminicenantia</taxon>
        <taxon>Candidatus Aminicenantales</taxon>
        <taxon>Candidatus Saccharicenantaceae</taxon>
        <taxon>Candidatus Saccharicenans</taxon>
    </lineage>
</organism>
<comment type="caution">
    <text evidence="2">The sequence shown here is derived from an EMBL/GenBank/DDBJ whole genome shotgun (WGS) entry which is preliminary data.</text>
</comment>
<dbReference type="Gene3D" id="1.10.3210.10">
    <property type="entry name" value="Hypothetical protein af1432"/>
    <property type="match status" value="1"/>
</dbReference>
<dbReference type="SMART" id="SM00471">
    <property type="entry name" value="HDc"/>
    <property type="match status" value="1"/>
</dbReference>
<dbReference type="EMBL" id="QUAH01000004">
    <property type="protein sequence ID" value="RFT16201.1"/>
    <property type="molecule type" value="Genomic_DNA"/>
</dbReference>
<proteinExistence type="predicted"/>
<evidence type="ECO:0000259" key="1">
    <source>
        <dbReference type="PROSITE" id="PS51832"/>
    </source>
</evidence>
<dbReference type="AlphaFoldDB" id="A0A3E2BN88"/>
<dbReference type="PANTHER" id="PTHR45228">
    <property type="entry name" value="CYCLIC DI-GMP PHOSPHODIESTERASE TM_0186-RELATED"/>
    <property type="match status" value="1"/>
</dbReference>
<sequence length="310" mass="35290">MMKEDRLKKTPVVETEGRKDKNRYLAAVQENSRVKVFDLSWLKTNWDIQGWGQVASALLNSPYSSPYALSKIEAFLKASRILDRLENAIRQEEFVRIPGLKNLFNESRFFNSELIYFLAATDSREESLGHSRFVAAYTVLLAQAAGVTSRRALLDIERGALLHDLGKVGIPEDILQKKGPLTDEEMEIIKYHPLIGFAMIEEFSFLQGAAEIVLFHHERFDGTGYPFGLQGEEIPLSARLFSLADTIDAITSDRPYRRSRGFEDALEEIKLCSGTQFDPRLVEVTLEIPPEKWRKVKEKVLKSLRQPAVN</sequence>
<name>A0A3E2BN88_9BACT</name>
<gene>
    <name evidence="2" type="ORF">OP8BY_1805</name>
</gene>
<dbReference type="GO" id="GO:0016787">
    <property type="term" value="F:hydrolase activity"/>
    <property type="evidence" value="ECO:0007669"/>
    <property type="project" value="UniProtKB-KW"/>
</dbReference>
<accession>A0A3E2BN88</accession>
<dbReference type="Proteomes" id="UP000257323">
    <property type="component" value="Unassembled WGS sequence"/>
</dbReference>
<keyword evidence="2" id="KW-0378">Hydrolase</keyword>
<feature type="domain" description="HD-GYP" evidence="1">
    <location>
        <begin position="105"/>
        <end position="301"/>
    </location>
</feature>
<dbReference type="InterPro" id="IPR052020">
    <property type="entry name" value="Cyclic_di-GMP/3'3'-cGAMP_PDE"/>
</dbReference>
<evidence type="ECO:0000313" key="3">
    <source>
        <dbReference type="Proteomes" id="UP000257323"/>
    </source>
</evidence>
<dbReference type="PANTHER" id="PTHR45228:SF5">
    <property type="entry name" value="CYCLIC DI-GMP PHOSPHODIESTERASE VC_1348-RELATED"/>
    <property type="match status" value="1"/>
</dbReference>